<evidence type="ECO:0000256" key="1">
    <source>
        <dbReference type="SAM" id="MobiDB-lite"/>
    </source>
</evidence>
<organism evidence="4 5">
    <name type="scientific">Penicillium flavigenum</name>
    <dbReference type="NCBI Taxonomy" id="254877"/>
    <lineage>
        <taxon>Eukaryota</taxon>
        <taxon>Fungi</taxon>
        <taxon>Dikarya</taxon>
        <taxon>Ascomycota</taxon>
        <taxon>Pezizomycotina</taxon>
        <taxon>Eurotiomycetes</taxon>
        <taxon>Eurotiomycetidae</taxon>
        <taxon>Eurotiales</taxon>
        <taxon>Aspergillaceae</taxon>
        <taxon>Penicillium</taxon>
    </lineage>
</organism>
<reference evidence="5" key="1">
    <citation type="journal article" date="2017" name="Nat. Microbiol.">
        <title>Global analysis of biosynthetic gene clusters reveals vast potential of secondary metabolite production in Penicillium species.</title>
        <authorList>
            <person name="Nielsen J.C."/>
            <person name="Grijseels S."/>
            <person name="Prigent S."/>
            <person name="Ji B."/>
            <person name="Dainat J."/>
            <person name="Nielsen K.F."/>
            <person name="Frisvad J.C."/>
            <person name="Workman M."/>
            <person name="Nielsen J."/>
        </authorList>
    </citation>
    <scope>NUCLEOTIDE SEQUENCE [LARGE SCALE GENOMIC DNA]</scope>
    <source>
        <strain evidence="5">IBT 14082</strain>
    </source>
</reference>
<dbReference type="AlphaFoldDB" id="A0A1V6SLK0"/>
<proteinExistence type="predicted"/>
<sequence length="436" mass="43336">MRNFITIAAFAAGTNALVGRSDSCCFHLTSSGDASGKLGQLSDGQNRIGDNSLSPAQYCIDSKGAITDSNGRGCILTPPTTQFQCDEGASPTPGFSLSSEGGLEYNGSKDFVACATGQNGGLNVYTNPNKSDVTGCVNVELTADSCSSSGSGSGSSSSSTSAVPSAPVSESPPSSGSGSSAPAPTGSVPVPSAPSGSPLSGSPITVVNTVTVTDCTCSATPPAGGDDSGGSEPSQSATPVPTSGGGSQSSGSGSASVPASSVSATPSVTESSSGSCPTTLTTGSYEYPHLIIPVDSSSPDTAAGTSFNGTVSSTISSVFNFDIPSSDSGKTCSLVFLFPELQDLETSSYSFSGDGKIDFAKLSSAVDESTTFNSLPSVSQDLGDITVSPGNSYVVSTFSCPAGETVAYEMKNSGSTDLNFFEDYNPSPLGLYITTC</sequence>
<dbReference type="PANTHER" id="PTHR39613:SF1">
    <property type="entry name" value="ANCHORED CELL WALL PROTEIN, PUTATIVE (AFU_ORTHOLOGUE AFUA_4G08960)-RELATED"/>
    <property type="match status" value="1"/>
</dbReference>
<dbReference type="Pfam" id="PF09792">
    <property type="entry name" value="But2"/>
    <property type="match status" value="1"/>
</dbReference>
<feature type="region of interest" description="Disordered" evidence="1">
    <location>
        <begin position="218"/>
        <end position="279"/>
    </location>
</feature>
<dbReference type="OrthoDB" id="4657524at2759"/>
<dbReference type="Proteomes" id="UP000191342">
    <property type="component" value="Unassembled WGS sequence"/>
</dbReference>
<feature type="domain" description="Ubiquitin 3 binding protein But2 C-terminal" evidence="2">
    <location>
        <begin position="286"/>
        <end position="426"/>
    </location>
</feature>
<evidence type="ECO:0000259" key="2">
    <source>
        <dbReference type="Pfam" id="PF09792"/>
    </source>
</evidence>
<protein>
    <submittedName>
        <fullName evidence="4">Uncharacterized protein</fullName>
    </submittedName>
</protein>
<evidence type="ECO:0000313" key="5">
    <source>
        <dbReference type="Proteomes" id="UP000191342"/>
    </source>
</evidence>
<name>A0A1V6SLK0_9EURO</name>
<dbReference type="Pfam" id="PF22799">
    <property type="entry name" value="PIR1-like_C"/>
    <property type="match status" value="1"/>
</dbReference>
<feature type="compositionally biased region" description="Low complexity" evidence="1">
    <location>
        <begin position="147"/>
        <end position="202"/>
    </location>
</feature>
<gene>
    <name evidence="4" type="ORF">PENFLA_c037G00606</name>
</gene>
<evidence type="ECO:0000259" key="3">
    <source>
        <dbReference type="Pfam" id="PF22799"/>
    </source>
</evidence>
<feature type="region of interest" description="Disordered" evidence="1">
    <location>
        <begin position="146"/>
        <end position="202"/>
    </location>
</feature>
<comment type="caution">
    <text evidence="4">The sequence shown here is derived from an EMBL/GenBank/DDBJ whole genome shotgun (WGS) entry which is preliminary data.</text>
</comment>
<feature type="compositionally biased region" description="Low complexity" evidence="1">
    <location>
        <begin position="249"/>
        <end position="275"/>
    </location>
</feature>
<dbReference type="STRING" id="254877.A0A1V6SLK0"/>
<evidence type="ECO:0000313" key="4">
    <source>
        <dbReference type="EMBL" id="OQE14559.1"/>
    </source>
</evidence>
<dbReference type="PANTHER" id="PTHR39613">
    <property type="entry name" value="ANCHORED CELL WALL PROTEIN, PUTATIVE (AFU_ORTHOLOGUE AFUA_4G08960)-RELATED"/>
    <property type="match status" value="1"/>
</dbReference>
<keyword evidence="5" id="KW-1185">Reference proteome</keyword>
<feature type="domain" description="Cell wall mannoprotein PIR1-like C-terminal" evidence="3">
    <location>
        <begin position="64"/>
        <end position="131"/>
    </location>
</feature>
<accession>A0A1V6SLK0</accession>
<dbReference type="EMBL" id="MLQL01000037">
    <property type="protein sequence ID" value="OQE14559.1"/>
    <property type="molecule type" value="Genomic_DNA"/>
</dbReference>
<dbReference type="InterPro" id="IPR054508">
    <property type="entry name" value="PIR1-like_C"/>
</dbReference>
<dbReference type="InterPro" id="IPR018620">
    <property type="entry name" value="Ubiquitin3-bd_protein_But2_C"/>
</dbReference>